<keyword evidence="4" id="KW-1185">Reference proteome</keyword>
<sequence length="313" mass="35210">MARQVYVYAKATSLGWYDGLEIAENTYKRLQDIGYVHRVGIDGNVTNDMRDLYDHAFYVLAASSLYGLTNRPEYLKDAEGLLGWIEDTLAHPHGGWMETNQASLSDARRQNPHMHLLEASLFLYGLSQDKQHIQYAERVFSIFEKHVFNEGTISEFFEADWTIAASDEGQTAEPGHGMEWVWLLGQYEKATSESVGPYQAALYQTALRNRGWFLNDEETKAGEVRRETKRLWVQTEVIKAHLAMAEKGTPGARDMAAATIDALFPTYLTADGLWNDQINACGTNIAKTIPVSTFYHILCMAAEAERVAGLIEA</sequence>
<proteinExistence type="inferred from homology"/>
<dbReference type="GO" id="GO:0005975">
    <property type="term" value="P:carbohydrate metabolic process"/>
    <property type="evidence" value="ECO:0007669"/>
    <property type="project" value="InterPro"/>
</dbReference>
<evidence type="ECO:0000313" key="3">
    <source>
        <dbReference type="EMBL" id="GGX70514.1"/>
    </source>
</evidence>
<dbReference type="GO" id="GO:0016853">
    <property type="term" value="F:isomerase activity"/>
    <property type="evidence" value="ECO:0007669"/>
    <property type="project" value="UniProtKB-KW"/>
</dbReference>
<dbReference type="InterPro" id="IPR010819">
    <property type="entry name" value="AGE/CE"/>
</dbReference>
<comment type="caution">
    <text evidence="3">The sequence shown here is derived from an EMBL/GenBank/DDBJ whole genome shotgun (WGS) entry which is preliminary data.</text>
</comment>
<dbReference type="SUPFAM" id="SSF48208">
    <property type="entry name" value="Six-hairpin glycosidases"/>
    <property type="match status" value="1"/>
</dbReference>
<dbReference type="InterPro" id="IPR012341">
    <property type="entry name" value="6hp_glycosidase-like_sf"/>
</dbReference>
<name>A0A918KQ53_9PROT</name>
<evidence type="ECO:0000256" key="1">
    <source>
        <dbReference type="ARBA" id="ARBA00008558"/>
    </source>
</evidence>
<protein>
    <submittedName>
        <fullName evidence="3">Mannose-6-phosphate isomerase</fullName>
    </submittedName>
</protein>
<dbReference type="InterPro" id="IPR008928">
    <property type="entry name" value="6-hairpin_glycosidase_sf"/>
</dbReference>
<dbReference type="Gene3D" id="1.50.10.10">
    <property type="match status" value="1"/>
</dbReference>
<evidence type="ECO:0000313" key="4">
    <source>
        <dbReference type="Proteomes" id="UP000600865"/>
    </source>
</evidence>
<dbReference type="AlphaFoldDB" id="A0A918KQ53"/>
<accession>A0A918KQ53</accession>
<dbReference type="Pfam" id="PF07221">
    <property type="entry name" value="GlcNAc_2-epim"/>
    <property type="match status" value="1"/>
</dbReference>
<reference evidence="3 4" key="1">
    <citation type="journal article" date="2014" name="Int. J. Syst. Evol. Microbiol.">
        <title>Complete genome sequence of Corynebacterium casei LMG S-19264T (=DSM 44701T), isolated from a smear-ripened cheese.</title>
        <authorList>
            <consortium name="US DOE Joint Genome Institute (JGI-PGF)"/>
            <person name="Walter F."/>
            <person name="Albersmeier A."/>
            <person name="Kalinowski J."/>
            <person name="Ruckert C."/>
        </authorList>
    </citation>
    <scope>NUCLEOTIDE SEQUENCE [LARGE SCALE GENOMIC DNA]</scope>
    <source>
        <strain evidence="3 4">KCTC 23968</strain>
    </source>
</reference>
<evidence type="ECO:0000256" key="2">
    <source>
        <dbReference type="ARBA" id="ARBA00023235"/>
    </source>
</evidence>
<dbReference type="EMBL" id="BMYV01000002">
    <property type="protein sequence ID" value="GGX70514.1"/>
    <property type="molecule type" value="Genomic_DNA"/>
</dbReference>
<comment type="similarity">
    <text evidence="1">Belongs to the N-acylglucosamine 2-epimerase family.</text>
</comment>
<gene>
    <name evidence="3" type="ORF">GCM10011309_20770</name>
</gene>
<keyword evidence="2 3" id="KW-0413">Isomerase</keyword>
<dbReference type="Proteomes" id="UP000600865">
    <property type="component" value="Unassembled WGS sequence"/>
</dbReference>
<organism evidence="3 4">
    <name type="scientific">Litorimonas cladophorae</name>
    <dbReference type="NCBI Taxonomy" id="1220491"/>
    <lineage>
        <taxon>Bacteria</taxon>
        <taxon>Pseudomonadati</taxon>
        <taxon>Pseudomonadota</taxon>
        <taxon>Alphaproteobacteria</taxon>
        <taxon>Maricaulales</taxon>
        <taxon>Robiginitomaculaceae</taxon>
    </lineage>
</organism>
<dbReference type="PANTHER" id="PTHR15108">
    <property type="entry name" value="N-ACYLGLUCOSAMINE-2-EPIMERASE"/>
    <property type="match status" value="1"/>
</dbReference>